<comment type="caution">
    <text evidence="1">The sequence shown here is derived from an EMBL/GenBank/DDBJ whole genome shotgun (WGS) entry which is preliminary data.</text>
</comment>
<organism evidence="1 2">
    <name type="scientific">Evtepia gabavorous</name>
    <dbReference type="NCBI Taxonomy" id="2211183"/>
    <lineage>
        <taxon>Bacteria</taxon>
        <taxon>Bacillati</taxon>
        <taxon>Bacillota</taxon>
        <taxon>Clostridia</taxon>
        <taxon>Eubacteriales</taxon>
        <taxon>Evtepia</taxon>
    </lineage>
</organism>
<evidence type="ECO:0000313" key="1">
    <source>
        <dbReference type="EMBL" id="RFT05584.1"/>
    </source>
</evidence>
<evidence type="ECO:0008006" key="3">
    <source>
        <dbReference type="Google" id="ProtNLM"/>
    </source>
</evidence>
<proteinExistence type="predicted"/>
<name>A0A3E2B0Q3_9FIRM</name>
<dbReference type="EMBL" id="QQRQ01000046">
    <property type="protein sequence ID" value="RFT05584.1"/>
    <property type="molecule type" value="Genomic_DNA"/>
</dbReference>
<accession>A0A3E2B0Q3</accession>
<evidence type="ECO:0000313" key="2">
    <source>
        <dbReference type="Proteomes" id="UP000260649"/>
    </source>
</evidence>
<dbReference type="AlphaFoldDB" id="A0A3E2B0Q3"/>
<gene>
    <name evidence="1" type="ORF">DV520_11875</name>
</gene>
<dbReference type="Proteomes" id="UP000260649">
    <property type="component" value="Unassembled WGS sequence"/>
</dbReference>
<sequence>MTGSQLAKMLLVCLGFDSDIEGYTGNAWDMNVNVRATQKGLYKGLEGLDVSAALTRDTAAQMVWNALQAGEVKYEYTWVGGDATKVTAVDKLDNANNPITLLKDKYNATIVDDGILTSINKDSKGTYNVVVTNKDTTTTYTKVEKDYSDLMGQKVDVMVKDGDQSKVYGIYANEDSKVIATGVVGDLDPVTGDSEKIKLDSTEYKIDTGAKVYHFNKTADAGTLISLAKTHSGVQDAYSIKLIDNDGNGKIDRAVVTPFAVAEVTYVGTSSMTFQAVNGFATIGNKDVDDVTAYDGIAEDDWVIVYADSDTVDGNYNVEKATVVTGEVTGTRNNNTEGLIDGTWYTSLVSGETFNVGDTVDVVTVGRYAFDVEISDTTATSADVLYVDGLEIKTGLNAGLNAKLYFTDGTSKEALISKIDGYKVVTTGSAKAGEVLVSGSSSDTGTAGSAGYSKAMTSIVDLVYTFSVDGDKYEIKTISDSNKAGFKGQNTVNSYADKTLTLKDNSTAKIADDAVIFVEGADDTKVVSGATVNAWGKDSISFTAANSIVLYSESNGFKYVQVGSLKLASGNIPDASGDTAYGYVTADPYLIKEDGTNYIQYTLWTADGEKVVREKTSDVHANKGDFISYNVGDGTTIKTVEVGDDANLFAGAVTAYAGGEDINMVQADNSAISPFANKMADDATVVYVNTADTKGVDGGKIRTASKDSNDKYIANVMYKLDSENKVEVLFVDVNNDLEAVDNPVVADDKKAVEDAVSALKSAVTTGSANGTAEKPYTKTVTNTDGKSLDLITFSANGTTVSASIVEDTATKITSVKYADGKLTATSTENMVDGSVKLAITIANNNATATVYVNVTLN</sequence>
<keyword evidence="2" id="KW-1185">Reference proteome</keyword>
<reference evidence="1 2" key="1">
    <citation type="submission" date="2018-07" db="EMBL/GenBank/DDBJ databases">
        <title>GABA Modulating Bacteria of the Human Gut Microbiota.</title>
        <authorList>
            <person name="Strandwitz P."/>
            <person name="Kim K.H."/>
            <person name="Terekhova D."/>
            <person name="Liu J.K."/>
            <person name="Sharma A."/>
            <person name="Levering J."/>
            <person name="Mcdonald D."/>
            <person name="Dietrich D."/>
            <person name="Ramadhar T.R."/>
            <person name="Lekbua A."/>
            <person name="Mroue N."/>
            <person name="Liston C."/>
            <person name="Stewart E.J."/>
            <person name="Dubin M.J."/>
            <person name="Zengler K."/>
            <person name="Knight R."/>
            <person name="Gilbert J.A."/>
            <person name="Clardy J."/>
            <person name="Lewis K."/>
        </authorList>
    </citation>
    <scope>NUCLEOTIDE SEQUENCE [LARGE SCALE GENOMIC DNA]</scope>
    <source>
        <strain evidence="1 2">KLE1738</strain>
    </source>
</reference>
<protein>
    <recommendedName>
        <fullName evidence="3">S-layer homology domain-containing protein</fullName>
    </recommendedName>
</protein>